<comment type="similarity">
    <text evidence="1">Belongs to the BlaI transcriptional regulatory family.</text>
</comment>
<dbReference type="Proteomes" id="UP000680020">
    <property type="component" value="Unassembled WGS sequence"/>
</dbReference>
<evidence type="ECO:0000313" key="6">
    <source>
        <dbReference type="Proteomes" id="UP000680020"/>
    </source>
</evidence>
<evidence type="ECO:0000256" key="3">
    <source>
        <dbReference type="ARBA" id="ARBA00023125"/>
    </source>
</evidence>
<dbReference type="AlphaFoldDB" id="A0A165HFH2"/>
<dbReference type="GeneID" id="58263659"/>
<dbReference type="GO" id="GO:0003677">
    <property type="term" value="F:DNA binding"/>
    <property type="evidence" value="ECO:0007669"/>
    <property type="project" value="UniProtKB-KW"/>
</dbReference>
<evidence type="ECO:0000256" key="4">
    <source>
        <dbReference type="ARBA" id="ARBA00023163"/>
    </source>
</evidence>
<keyword evidence="2" id="KW-0805">Transcription regulation</keyword>
<evidence type="ECO:0000313" key="5">
    <source>
        <dbReference type="EMBL" id="MBS7824883.1"/>
    </source>
</evidence>
<dbReference type="NCBIfam" id="TIGR02698">
    <property type="entry name" value="CopY_TcrY"/>
    <property type="match status" value="1"/>
</dbReference>
<sequence length="148" mass="16808">MSHIKITKTEWEVMRVLWTQGECLSNEVISVLSEKHDWKPSTVKTLISRLAKKGYVGKHADGNRYRYYPTISEKESLQRTRAELAHHICSTKMGKYIAALIEENPLSHQDVELIAAAVQQKRKFALCKVPCNCVKGQCQCSDACCPNK</sequence>
<dbReference type="PIRSF" id="PIRSF019455">
    <property type="entry name" value="CopR_AtkY"/>
    <property type="match status" value="1"/>
</dbReference>
<comment type="caution">
    <text evidence="5">The sequence shown here is derived from an EMBL/GenBank/DDBJ whole genome shotgun (WGS) entry which is preliminary data.</text>
</comment>
<reference evidence="5" key="1">
    <citation type="submission" date="2021-03" db="EMBL/GenBank/DDBJ databases">
        <title>Identification and antibiotic profiling of Wohlfahrtiimonas chitiniclastica, an underestimated human pathogen.</title>
        <authorList>
            <person name="Kopf A."/>
            <person name="Bunk B."/>
            <person name="Coldewey S."/>
            <person name="Gunzer F."/>
            <person name="Riedel T."/>
            <person name="Schroettner P."/>
        </authorList>
    </citation>
    <scope>NUCLEOTIDE SEQUENCE</scope>
    <source>
        <strain evidence="5">DSM 100917</strain>
    </source>
</reference>
<evidence type="ECO:0000256" key="1">
    <source>
        <dbReference type="ARBA" id="ARBA00011046"/>
    </source>
</evidence>
<dbReference type="RefSeq" id="WP_008316438.1">
    <property type="nucleotide sequence ID" value="NZ_CP115969.1"/>
</dbReference>
<name>A0A165HFH2_9GAMM</name>
<evidence type="ECO:0000256" key="2">
    <source>
        <dbReference type="ARBA" id="ARBA00023015"/>
    </source>
</evidence>
<dbReference type="InterPro" id="IPR036388">
    <property type="entry name" value="WH-like_DNA-bd_sf"/>
</dbReference>
<dbReference type="InterPro" id="IPR014071">
    <property type="entry name" value="Cu_transp_CopY/TcrY"/>
</dbReference>
<keyword evidence="4" id="KW-0804">Transcription</keyword>
<protein>
    <submittedName>
        <fullName evidence="5">CopY/TcrY family copper transport repressor</fullName>
    </submittedName>
</protein>
<keyword evidence="3" id="KW-0238">DNA-binding</keyword>
<dbReference type="EMBL" id="JAGIBU010000005">
    <property type="protein sequence ID" value="MBS7824883.1"/>
    <property type="molecule type" value="Genomic_DNA"/>
</dbReference>
<dbReference type="Gene3D" id="1.10.10.10">
    <property type="entry name" value="Winged helix-like DNA-binding domain superfamily/Winged helix DNA-binding domain"/>
    <property type="match status" value="1"/>
</dbReference>
<proteinExistence type="inferred from homology"/>
<organism evidence="5 6">
    <name type="scientific">Wohlfahrtiimonas chitiniclastica</name>
    <dbReference type="NCBI Taxonomy" id="400946"/>
    <lineage>
        <taxon>Bacteria</taxon>
        <taxon>Pseudomonadati</taxon>
        <taxon>Pseudomonadota</taxon>
        <taxon>Gammaproteobacteria</taxon>
        <taxon>Cardiobacteriales</taxon>
        <taxon>Ignatzschineriaceae</taxon>
        <taxon>Wohlfahrtiimonas</taxon>
    </lineage>
</organism>
<dbReference type="SUPFAM" id="SSF46785">
    <property type="entry name" value="Winged helix' DNA-binding domain"/>
    <property type="match status" value="1"/>
</dbReference>
<dbReference type="InterPro" id="IPR005650">
    <property type="entry name" value="BlaI_family"/>
</dbReference>
<dbReference type="Pfam" id="PF03965">
    <property type="entry name" value="Penicillinase_R"/>
    <property type="match status" value="1"/>
</dbReference>
<gene>
    <name evidence="5" type="ORF">J7561_06655</name>
</gene>
<accession>A0A165HFH2</accession>
<dbReference type="GO" id="GO:0045892">
    <property type="term" value="P:negative regulation of DNA-templated transcription"/>
    <property type="evidence" value="ECO:0007669"/>
    <property type="project" value="InterPro"/>
</dbReference>
<dbReference type="InterPro" id="IPR036390">
    <property type="entry name" value="WH_DNA-bd_sf"/>
</dbReference>